<keyword evidence="1" id="KW-1133">Transmembrane helix</keyword>
<keyword evidence="1" id="KW-0472">Membrane</keyword>
<feature type="transmembrane region" description="Helical" evidence="1">
    <location>
        <begin position="43"/>
        <end position="60"/>
    </location>
</feature>
<keyword evidence="1" id="KW-0812">Transmembrane</keyword>
<evidence type="ECO:0000313" key="2">
    <source>
        <dbReference type="EMBL" id="CAJ1950497.1"/>
    </source>
</evidence>
<reference evidence="2" key="1">
    <citation type="submission" date="2023-10" db="EMBL/GenBank/DDBJ databases">
        <authorList>
            <person name="Domelevo Entfellner J.-B."/>
        </authorList>
    </citation>
    <scope>NUCLEOTIDE SEQUENCE</scope>
</reference>
<dbReference type="AlphaFoldDB" id="A0AA86SHT4"/>
<name>A0AA86SHT4_9FABA</name>
<keyword evidence="3" id="KW-1185">Reference proteome</keyword>
<proteinExistence type="predicted"/>
<sequence length="91" mass="10637">MKAQFYGYSIGDYERLLENGTSISNSETKEEVSDSKERKRSKILALLIVNSLFFDFFYFPKSGVPIILARDSSLKEKNRKEKHLFFSHYDS</sequence>
<gene>
    <name evidence="2" type="ORF">AYBTSS11_LOCUS14288</name>
</gene>
<dbReference type="EMBL" id="OY731401">
    <property type="protein sequence ID" value="CAJ1950497.1"/>
    <property type="molecule type" value="Genomic_DNA"/>
</dbReference>
<evidence type="ECO:0000313" key="3">
    <source>
        <dbReference type="Proteomes" id="UP001189624"/>
    </source>
</evidence>
<dbReference type="Gramene" id="rna-AYBTSS11_LOCUS14288">
    <property type="protein sequence ID" value="CAJ1950497.1"/>
    <property type="gene ID" value="gene-AYBTSS11_LOCUS14288"/>
</dbReference>
<accession>A0AA86SHT4</accession>
<protein>
    <submittedName>
        <fullName evidence="2">Uncharacterized protein</fullName>
    </submittedName>
</protein>
<evidence type="ECO:0000256" key="1">
    <source>
        <dbReference type="SAM" id="Phobius"/>
    </source>
</evidence>
<dbReference type="Proteomes" id="UP001189624">
    <property type="component" value="Chromosome 4"/>
</dbReference>
<organism evidence="2 3">
    <name type="scientific">Sphenostylis stenocarpa</name>
    <dbReference type="NCBI Taxonomy" id="92480"/>
    <lineage>
        <taxon>Eukaryota</taxon>
        <taxon>Viridiplantae</taxon>
        <taxon>Streptophyta</taxon>
        <taxon>Embryophyta</taxon>
        <taxon>Tracheophyta</taxon>
        <taxon>Spermatophyta</taxon>
        <taxon>Magnoliopsida</taxon>
        <taxon>eudicotyledons</taxon>
        <taxon>Gunneridae</taxon>
        <taxon>Pentapetalae</taxon>
        <taxon>rosids</taxon>
        <taxon>fabids</taxon>
        <taxon>Fabales</taxon>
        <taxon>Fabaceae</taxon>
        <taxon>Papilionoideae</taxon>
        <taxon>50 kb inversion clade</taxon>
        <taxon>NPAAA clade</taxon>
        <taxon>indigoferoid/millettioid clade</taxon>
        <taxon>Phaseoleae</taxon>
        <taxon>Sphenostylis</taxon>
    </lineage>
</organism>